<keyword evidence="4" id="KW-0408">Iron</keyword>
<reference evidence="7" key="1">
    <citation type="journal article" date="2019" name="Int. J. Food Microbiol.">
        <title>Developing a novel molecular serotyping system based on capsular polysaccharide synthesis gene clusters of Vibrio parahaemolyticus.</title>
        <authorList>
            <person name="Pang Y."/>
            <person name="Guo X."/>
            <person name="Tian X."/>
            <person name="Liu F."/>
            <person name="Wang L."/>
            <person name="Wu J."/>
            <person name="Zhang S."/>
            <person name="Li S."/>
            <person name="Liu B."/>
        </authorList>
    </citation>
    <scope>NUCLEOTIDE SEQUENCE</scope>
    <source>
        <strain evidence="7">G2879</strain>
    </source>
</reference>
<dbReference type="PROSITE" id="PS51918">
    <property type="entry name" value="RADICAL_SAM"/>
    <property type="match status" value="1"/>
</dbReference>
<proteinExistence type="predicted"/>
<dbReference type="Gene3D" id="3.20.20.70">
    <property type="entry name" value="Aldolase class I"/>
    <property type="match status" value="1"/>
</dbReference>
<name>A0A5P5X5B4_VIBPH</name>
<dbReference type="InterPro" id="IPR007197">
    <property type="entry name" value="rSAM"/>
</dbReference>
<dbReference type="InterPro" id="IPR058240">
    <property type="entry name" value="rSAM_sf"/>
</dbReference>
<dbReference type="GO" id="GO:0003824">
    <property type="term" value="F:catalytic activity"/>
    <property type="evidence" value="ECO:0007669"/>
    <property type="project" value="InterPro"/>
</dbReference>
<dbReference type="RefSeq" id="WP_049876659.1">
    <property type="nucleotide sequence ID" value="NZ_LIRQ01000039.1"/>
</dbReference>
<dbReference type="PANTHER" id="PTHR11228:SF7">
    <property type="entry name" value="PQQA PEPTIDE CYCLASE"/>
    <property type="match status" value="1"/>
</dbReference>
<evidence type="ECO:0000256" key="1">
    <source>
        <dbReference type="ARBA" id="ARBA00001966"/>
    </source>
</evidence>
<dbReference type="PANTHER" id="PTHR11228">
    <property type="entry name" value="RADICAL SAM DOMAIN PROTEIN"/>
    <property type="match status" value="1"/>
</dbReference>
<dbReference type="SUPFAM" id="SSF102114">
    <property type="entry name" value="Radical SAM enzymes"/>
    <property type="match status" value="1"/>
</dbReference>
<dbReference type="InterPro" id="IPR050377">
    <property type="entry name" value="Radical_SAM_PqqE_MftC-like"/>
</dbReference>
<sequence length="380" mass="43932">MKAIDILKIIRQFQTAKVVKVDAKKRIMPQVIQLPLTYNCNSRCSMCNVWNMDHSEEASATEFLDFISDDIFSEVKSVGINGGEVTLIPNLTDYIDAILKLPKLKHLNIISNGFRGDELISALKHTYKKCKQKGVSFSVIISLDGVGEMHDNVRGVRNAFKKTMKTAEIINSDKENVCDSFELACTVIETNVEHIIELDRFCVLNKLKIKYRLGIENKRIESDKLVKDFSLVENNNLQSVKELFHYLYRRTPLSDFKQKYKYFCIFDWINSPDGNKKRRLGCDWMDKGITLDSRGEVYYCAVESKSLGSLRESNKSGKDIFFDKTNLSYRESIVNSRCNTCIHDYYGRPYLADLVYFVRSEFMLRANMRLFKLRVKLGLI</sequence>
<keyword evidence="3" id="KW-0479">Metal-binding</keyword>
<evidence type="ECO:0000256" key="5">
    <source>
        <dbReference type="ARBA" id="ARBA00023014"/>
    </source>
</evidence>
<comment type="cofactor">
    <cofactor evidence="1">
        <name>[4Fe-4S] cluster</name>
        <dbReference type="ChEBI" id="CHEBI:49883"/>
    </cofactor>
</comment>
<dbReference type="SFLD" id="SFLDS00029">
    <property type="entry name" value="Radical_SAM"/>
    <property type="match status" value="1"/>
</dbReference>
<feature type="domain" description="Radical SAM core" evidence="6">
    <location>
        <begin position="26"/>
        <end position="250"/>
    </location>
</feature>
<dbReference type="InterPro" id="IPR013785">
    <property type="entry name" value="Aldolase_TIM"/>
</dbReference>
<evidence type="ECO:0000313" key="7">
    <source>
        <dbReference type="EMBL" id="QFF90307.1"/>
    </source>
</evidence>
<keyword evidence="5" id="KW-0411">Iron-sulfur</keyword>
<evidence type="ECO:0000256" key="3">
    <source>
        <dbReference type="ARBA" id="ARBA00022723"/>
    </source>
</evidence>
<evidence type="ECO:0000259" key="6">
    <source>
        <dbReference type="PROSITE" id="PS51918"/>
    </source>
</evidence>
<dbReference type="CDD" id="cd01335">
    <property type="entry name" value="Radical_SAM"/>
    <property type="match status" value="1"/>
</dbReference>
<keyword evidence="2" id="KW-0949">S-adenosyl-L-methionine</keyword>
<dbReference type="GO" id="GO:0046872">
    <property type="term" value="F:metal ion binding"/>
    <property type="evidence" value="ECO:0007669"/>
    <property type="project" value="UniProtKB-KW"/>
</dbReference>
<accession>A0A5P5X5B4</accession>
<dbReference type="EMBL" id="MK473641">
    <property type="protein sequence ID" value="QFF90307.1"/>
    <property type="molecule type" value="Genomic_DNA"/>
</dbReference>
<dbReference type="Pfam" id="PF04055">
    <property type="entry name" value="Radical_SAM"/>
    <property type="match status" value="1"/>
</dbReference>
<protein>
    <submittedName>
        <fullName evidence="7">SkfB</fullName>
    </submittedName>
</protein>
<dbReference type="SFLD" id="SFLDG01067">
    <property type="entry name" value="SPASM/twitch_domain_containing"/>
    <property type="match status" value="1"/>
</dbReference>
<organism evidence="7">
    <name type="scientific">Vibrio parahaemolyticus</name>
    <dbReference type="NCBI Taxonomy" id="670"/>
    <lineage>
        <taxon>Bacteria</taxon>
        <taxon>Pseudomonadati</taxon>
        <taxon>Pseudomonadota</taxon>
        <taxon>Gammaproteobacteria</taxon>
        <taxon>Vibrionales</taxon>
        <taxon>Vibrionaceae</taxon>
        <taxon>Vibrio</taxon>
    </lineage>
</organism>
<evidence type="ECO:0000256" key="4">
    <source>
        <dbReference type="ARBA" id="ARBA00023004"/>
    </source>
</evidence>
<dbReference type="GO" id="GO:0051536">
    <property type="term" value="F:iron-sulfur cluster binding"/>
    <property type="evidence" value="ECO:0007669"/>
    <property type="project" value="UniProtKB-KW"/>
</dbReference>
<gene>
    <name evidence="7" type="primary">skfB</name>
</gene>
<dbReference type="AlphaFoldDB" id="A0A5P5X5B4"/>
<evidence type="ECO:0000256" key="2">
    <source>
        <dbReference type="ARBA" id="ARBA00022691"/>
    </source>
</evidence>